<comment type="caution">
    <text evidence="8">The sequence shown here is derived from an EMBL/GenBank/DDBJ whole genome shotgun (WGS) entry which is preliminary data.</text>
</comment>
<dbReference type="Pfam" id="PF03772">
    <property type="entry name" value="Competence"/>
    <property type="match status" value="1"/>
</dbReference>
<evidence type="ECO:0000313" key="8">
    <source>
        <dbReference type="EMBL" id="GGE14294.1"/>
    </source>
</evidence>
<proteinExistence type="predicted"/>
<dbReference type="InterPro" id="IPR035681">
    <property type="entry name" value="ComA-like_MBL"/>
</dbReference>
<evidence type="ECO:0000256" key="5">
    <source>
        <dbReference type="ARBA" id="ARBA00023136"/>
    </source>
</evidence>
<evidence type="ECO:0000256" key="6">
    <source>
        <dbReference type="SAM" id="Phobius"/>
    </source>
</evidence>
<evidence type="ECO:0000256" key="2">
    <source>
        <dbReference type="ARBA" id="ARBA00022475"/>
    </source>
</evidence>
<dbReference type="InterPro" id="IPR025405">
    <property type="entry name" value="DUF4131"/>
</dbReference>
<sequence>MDVENNRKPVVEGGCDVQRPILIIALGWLAGIAANSFYSFSWGWSAAGLLITGATGGIWFYLRRKGLFLCLFFSSLLAGMTQMAWVDQRNVSHIPTPSTKKPVFAKLTGEVAEPPKVDGDRGTLMVQVSRLHIQGTNKPVFVPGERVPLSIRLMSPEDQERLDRLRRGIRLGVEAELYRPDPARNPGGFDDRRYLYQLGIHWRGTVSSIKDISILEVPPPSWDDVMDVLRLRLGSTLDAVYPAETAGLMRGMLLGERWEVPWTVEADFIRLGLVHLLAISGLHVGVFAGCLYFVLTRVGVTREKTALIIIFALPFYAVLTGAGAPVIRSVIMASLALTAVILRRWKDTLSFWGAALWGMLCWNPYQAFQPGFQLSFVVTLALLVGVGPVSRCLPFSMPGVNQLLAVPLVAQAASFPLLVYHFHEISLLSWFLNLWVVPAVSLLVIPLGLAALGLGLIHPALGWLPAGISHFLLKGILFVTSAVGKWKGPQLHSAPPSLGWMVAYGAILVYIAVSLAKRVPRSGVHRWISLILLSVWILGLWIPFPGRKELQITFLDVGQGDSAVIETPSGQVILIDGGGSLSFGEESWERRRKPREVGEDVVVPFLKARGIQRIDWLVMTHGDADHIGGLKAVAEQLPVSRVIRNPHPTRTSLERELMDRLRRSGSTVFTAPLGIRWTLEPGVSWQFLHPGPLQHGRLDQTNNDSVVFLLTAYGYRVMMTGDIEEKGEKTMLRHWDLPAVDVLKVAHHGSATSTSEGWLDAIRPRMAVVSVGRNNRFGHPAPEVIRRLRDRDITVLRTDRNGAVTVRMQPGKIAVESMLP</sequence>
<reference evidence="8" key="1">
    <citation type="journal article" date="2014" name="Int. J. Syst. Evol. Microbiol.">
        <title>Complete genome sequence of Corynebacterium casei LMG S-19264T (=DSM 44701T), isolated from a smear-ripened cheese.</title>
        <authorList>
            <consortium name="US DOE Joint Genome Institute (JGI-PGF)"/>
            <person name="Walter F."/>
            <person name="Albersmeier A."/>
            <person name="Kalinowski J."/>
            <person name="Ruckert C."/>
        </authorList>
    </citation>
    <scope>NUCLEOTIDE SEQUENCE</scope>
    <source>
        <strain evidence="8">CGMCC 1.15179</strain>
    </source>
</reference>
<feature type="transmembrane region" description="Helical" evidence="6">
    <location>
        <begin position="67"/>
        <end position="86"/>
    </location>
</feature>
<name>A0A8J2YD27_9BACL</name>
<dbReference type="PANTHER" id="PTHR30619:SF1">
    <property type="entry name" value="RECOMBINATION PROTEIN 2"/>
    <property type="match status" value="1"/>
</dbReference>
<dbReference type="InterPro" id="IPR004477">
    <property type="entry name" value="ComEC_N"/>
</dbReference>
<dbReference type="PANTHER" id="PTHR30619">
    <property type="entry name" value="DNA INTERNALIZATION/COMPETENCE PROTEIN COMEC/REC2"/>
    <property type="match status" value="1"/>
</dbReference>
<dbReference type="Pfam" id="PF13567">
    <property type="entry name" value="DUF4131"/>
    <property type="match status" value="1"/>
</dbReference>
<dbReference type="InterPro" id="IPR052159">
    <property type="entry name" value="Competence_DNA_uptake"/>
</dbReference>
<feature type="transmembrane region" description="Helical" evidence="6">
    <location>
        <begin position="498"/>
        <end position="515"/>
    </location>
</feature>
<feature type="transmembrane region" description="Helical" evidence="6">
    <location>
        <begin position="44"/>
        <end position="62"/>
    </location>
</feature>
<feature type="transmembrane region" description="Helical" evidence="6">
    <location>
        <begin position="21"/>
        <end position="38"/>
    </location>
</feature>
<feature type="domain" description="Metallo-beta-lactamase" evidence="7">
    <location>
        <begin position="559"/>
        <end position="773"/>
    </location>
</feature>
<dbReference type="AlphaFoldDB" id="A0A8J2YD27"/>
<evidence type="ECO:0000256" key="3">
    <source>
        <dbReference type="ARBA" id="ARBA00022692"/>
    </source>
</evidence>
<dbReference type="EMBL" id="BMHQ01000004">
    <property type="protein sequence ID" value="GGE14294.1"/>
    <property type="molecule type" value="Genomic_DNA"/>
</dbReference>
<evidence type="ECO:0000313" key="9">
    <source>
        <dbReference type="Proteomes" id="UP000625210"/>
    </source>
</evidence>
<reference evidence="8" key="2">
    <citation type="submission" date="2020-09" db="EMBL/GenBank/DDBJ databases">
        <authorList>
            <person name="Sun Q."/>
            <person name="Zhou Y."/>
        </authorList>
    </citation>
    <scope>NUCLEOTIDE SEQUENCE</scope>
    <source>
        <strain evidence="8">CGMCC 1.15179</strain>
    </source>
</reference>
<feature type="transmembrane region" description="Helical" evidence="6">
    <location>
        <begin position="302"/>
        <end position="319"/>
    </location>
</feature>
<dbReference type="InterPro" id="IPR001279">
    <property type="entry name" value="Metallo-B-lactamas"/>
</dbReference>
<dbReference type="Pfam" id="PF00753">
    <property type="entry name" value="Lactamase_B"/>
    <property type="match status" value="1"/>
</dbReference>
<dbReference type="GO" id="GO:0005886">
    <property type="term" value="C:plasma membrane"/>
    <property type="evidence" value="ECO:0007669"/>
    <property type="project" value="UniProtKB-SubCell"/>
</dbReference>
<keyword evidence="2" id="KW-1003">Cell membrane</keyword>
<evidence type="ECO:0000256" key="4">
    <source>
        <dbReference type="ARBA" id="ARBA00022989"/>
    </source>
</evidence>
<evidence type="ECO:0000259" key="7">
    <source>
        <dbReference type="SMART" id="SM00849"/>
    </source>
</evidence>
<organism evidence="8 9">
    <name type="scientific">Marinithermofilum abyssi</name>
    <dbReference type="NCBI Taxonomy" id="1571185"/>
    <lineage>
        <taxon>Bacteria</taxon>
        <taxon>Bacillati</taxon>
        <taxon>Bacillota</taxon>
        <taxon>Bacilli</taxon>
        <taxon>Bacillales</taxon>
        <taxon>Thermoactinomycetaceae</taxon>
        <taxon>Marinithermofilum</taxon>
    </lineage>
</organism>
<keyword evidence="5 6" id="KW-0472">Membrane</keyword>
<accession>A0A8J2YD27</accession>
<feature type="transmembrane region" description="Helical" evidence="6">
    <location>
        <begin position="371"/>
        <end position="390"/>
    </location>
</feature>
<protein>
    <submittedName>
        <fullName evidence="8">DNA internalization-related competence protein ComEC/Rec2</fullName>
    </submittedName>
</protein>
<dbReference type="Proteomes" id="UP000625210">
    <property type="component" value="Unassembled WGS sequence"/>
</dbReference>
<dbReference type="NCBIfam" id="TIGR00361">
    <property type="entry name" value="ComEC_Rec2"/>
    <property type="match status" value="1"/>
</dbReference>
<evidence type="ECO:0000256" key="1">
    <source>
        <dbReference type="ARBA" id="ARBA00004651"/>
    </source>
</evidence>
<feature type="transmembrane region" description="Helical" evidence="6">
    <location>
        <begin position="273"/>
        <end position="295"/>
    </location>
</feature>
<feature type="transmembrane region" description="Helical" evidence="6">
    <location>
        <begin position="402"/>
        <end position="422"/>
    </location>
</feature>
<gene>
    <name evidence="8" type="ORF">GCM10011571_14710</name>
</gene>
<dbReference type="NCBIfam" id="TIGR00360">
    <property type="entry name" value="ComEC_N-term"/>
    <property type="match status" value="1"/>
</dbReference>
<dbReference type="InterPro" id="IPR004797">
    <property type="entry name" value="Competence_ComEC/Rec2"/>
</dbReference>
<keyword evidence="3 6" id="KW-0812">Transmembrane</keyword>
<feature type="transmembrane region" description="Helical" evidence="6">
    <location>
        <begin position="434"/>
        <end position="457"/>
    </location>
</feature>
<dbReference type="GO" id="GO:0030420">
    <property type="term" value="P:establishment of competence for transformation"/>
    <property type="evidence" value="ECO:0007669"/>
    <property type="project" value="InterPro"/>
</dbReference>
<feature type="transmembrane region" description="Helical" evidence="6">
    <location>
        <begin position="464"/>
        <end position="486"/>
    </location>
</feature>
<dbReference type="CDD" id="cd07731">
    <property type="entry name" value="ComA-like_MBL-fold"/>
    <property type="match status" value="1"/>
</dbReference>
<dbReference type="SMART" id="SM00849">
    <property type="entry name" value="Lactamase_B"/>
    <property type="match status" value="1"/>
</dbReference>
<feature type="transmembrane region" description="Helical" evidence="6">
    <location>
        <begin position="527"/>
        <end position="544"/>
    </location>
</feature>
<dbReference type="Gene3D" id="3.60.15.10">
    <property type="entry name" value="Ribonuclease Z/Hydroxyacylglutathione hydrolase-like"/>
    <property type="match status" value="1"/>
</dbReference>
<comment type="subcellular location">
    <subcellularLocation>
        <location evidence="1">Cell membrane</location>
        <topology evidence="1">Multi-pass membrane protein</topology>
    </subcellularLocation>
</comment>
<dbReference type="InterPro" id="IPR036866">
    <property type="entry name" value="RibonucZ/Hydroxyglut_hydro"/>
</dbReference>
<keyword evidence="9" id="KW-1185">Reference proteome</keyword>
<dbReference type="SUPFAM" id="SSF56281">
    <property type="entry name" value="Metallo-hydrolase/oxidoreductase"/>
    <property type="match status" value="1"/>
</dbReference>
<keyword evidence="4 6" id="KW-1133">Transmembrane helix</keyword>